<dbReference type="AlphaFoldDB" id="A0ABD0V7K4"/>
<keyword evidence="1" id="KW-0732">Signal</keyword>
<protein>
    <submittedName>
        <fullName evidence="2">Uncharacterized protein</fullName>
    </submittedName>
</protein>
<comment type="caution">
    <text evidence="2">The sequence shown here is derived from an EMBL/GenBank/DDBJ whole genome shotgun (WGS) entry which is preliminary data.</text>
</comment>
<reference evidence="2 3" key="1">
    <citation type="journal article" date="2024" name="Plant Biotechnol. J.">
        <title>Dendrobium thyrsiflorum genome and its molecular insights into genes involved in important horticultural traits.</title>
        <authorList>
            <person name="Chen B."/>
            <person name="Wang J.Y."/>
            <person name="Zheng P.J."/>
            <person name="Li K.L."/>
            <person name="Liang Y.M."/>
            <person name="Chen X.F."/>
            <person name="Zhang C."/>
            <person name="Zhao X."/>
            <person name="He X."/>
            <person name="Zhang G.Q."/>
            <person name="Liu Z.J."/>
            <person name="Xu Q."/>
        </authorList>
    </citation>
    <scope>NUCLEOTIDE SEQUENCE [LARGE SCALE GENOMIC DNA]</scope>
    <source>
        <strain evidence="2">GZMU011</strain>
    </source>
</reference>
<feature type="chain" id="PRO_5044865404" evidence="1">
    <location>
        <begin position="29"/>
        <end position="179"/>
    </location>
</feature>
<sequence length="179" mass="21289">MEAKQIYLFLFPLIIFFLLSTFSLQAESSPIIEQNKALEKKSKFFYEVVKAVGLPDYAAGDHSEWMLRAVGFFMEKFNWKYHFSGDEKRDVEEFNIARSRADRVLLYLIERLQLNPYRPYFGFKFSMIFYEIQHMEKENPVYPCFKAVWPACMARAPATPEGEVVYKYECAWEFDKKCL</sequence>
<name>A0ABD0V7K4_DENTH</name>
<evidence type="ECO:0000313" key="3">
    <source>
        <dbReference type="Proteomes" id="UP001552299"/>
    </source>
</evidence>
<evidence type="ECO:0000313" key="2">
    <source>
        <dbReference type="EMBL" id="KAL0920949.1"/>
    </source>
</evidence>
<dbReference type="Proteomes" id="UP001552299">
    <property type="component" value="Unassembled WGS sequence"/>
</dbReference>
<feature type="signal peptide" evidence="1">
    <location>
        <begin position="1"/>
        <end position="28"/>
    </location>
</feature>
<organism evidence="2 3">
    <name type="scientific">Dendrobium thyrsiflorum</name>
    <name type="common">Pinecone-like raceme dendrobium</name>
    <name type="synonym">Orchid</name>
    <dbReference type="NCBI Taxonomy" id="117978"/>
    <lineage>
        <taxon>Eukaryota</taxon>
        <taxon>Viridiplantae</taxon>
        <taxon>Streptophyta</taxon>
        <taxon>Embryophyta</taxon>
        <taxon>Tracheophyta</taxon>
        <taxon>Spermatophyta</taxon>
        <taxon>Magnoliopsida</taxon>
        <taxon>Liliopsida</taxon>
        <taxon>Asparagales</taxon>
        <taxon>Orchidaceae</taxon>
        <taxon>Epidendroideae</taxon>
        <taxon>Malaxideae</taxon>
        <taxon>Dendrobiinae</taxon>
        <taxon>Dendrobium</taxon>
    </lineage>
</organism>
<gene>
    <name evidence="2" type="ORF">M5K25_007968</name>
</gene>
<evidence type="ECO:0000256" key="1">
    <source>
        <dbReference type="SAM" id="SignalP"/>
    </source>
</evidence>
<accession>A0ABD0V7K4</accession>
<proteinExistence type="predicted"/>
<keyword evidence="3" id="KW-1185">Reference proteome</keyword>
<dbReference type="EMBL" id="JANQDX010000007">
    <property type="protein sequence ID" value="KAL0920949.1"/>
    <property type="molecule type" value="Genomic_DNA"/>
</dbReference>